<dbReference type="GeneID" id="81462574"/>
<feature type="compositionally biased region" description="Polar residues" evidence="1">
    <location>
        <begin position="1"/>
        <end position="14"/>
    </location>
</feature>
<proteinExistence type="predicted"/>
<accession>A0A9W9S882</accession>
<dbReference type="AlphaFoldDB" id="A0A9W9S882"/>
<reference evidence="2" key="2">
    <citation type="journal article" date="2023" name="IMA Fungus">
        <title>Comparative genomic study of the Penicillium genus elucidates a diverse pangenome and 15 lateral gene transfer events.</title>
        <authorList>
            <person name="Petersen C."/>
            <person name="Sorensen T."/>
            <person name="Nielsen M.R."/>
            <person name="Sondergaard T.E."/>
            <person name="Sorensen J.L."/>
            <person name="Fitzpatrick D.A."/>
            <person name="Frisvad J.C."/>
            <person name="Nielsen K.L."/>
        </authorList>
    </citation>
    <scope>NUCLEOTIDE SEQUENCE</scope>
    <source>
        <strain evidence="2">IBT 3081</strain>
    </source>
</reference>
<keyword evidence="3" id="KW-1185">Reference proteome</keyword>
<name>A0A9W9S882_9EURO</name>
<evidence type="ECO:0000313" key="2">
    <source>
        <dbReference type="EMBL" id="KAJ5373655.1"/>
    </source>
</evidence>
<gene>
    <name evidence="2" type="ORF">N7517_005661</name>
</gene>
<feature type="region of interest" description="Disordered" evidence="1">
    <location>
        <begin position="1"/>
        <end position="22"/>
    </location>
</feature>
<dbReference type="Proteomes" id="UP001147752">
    <property type="component" value="Unassembled WGS sequence"/>
</dbReference>
<evidence type="ECO:0000313" key="3">
    <source>
        <dbReference type="Proteomes" id="UP001147752"/>
    </source>
</evidence>
<dbReference type="RefSeq" id="XP_056579641.1">
    <property type="nucleotide sequence ID" value="XM_056723391.1"/>
</dbReference>
<organism evidence="2 3">
    <name type="scientific">Penicillium concentricum</name>
    <dbReference type="NCBI Taxonomy" id="293559"/>
    <lineage>
        <taxon>Eukaryota</taxon>
        <taxon>Fungi</taxon>
        <taxon>Dikarya</taxon>
        <taxon>Ascomycota</taxon>
        <taxon>Pezizomycotina</taxon>
        <taxon>Eurotiomycetes</taxon>
        <taxon>Eurotiomycetidae</taxon>
        <taxon>Eurotiales</taxon>
        <taxon>Aspergillaceae</taxon>
        <taxon>Penicillium</taxon>
    </lineage>
</organism>
<evidence type="ECO:0000256" key="1">
    <source>
        <dbReference type="SAM" id="MobiDB-lite"/>
    </source>
</evidence>
<sequence>MEVTFSFSPGNQGDSTIITPTPSSATMVPLLCPICNPHSRESDGDFPLNGKDLDSVTDETLSTLLESAPVLHDLGDTKLYDSRSIW</sequence>
<dbReference type="EMBL" id="JAPZBT010000002">
    <property type="protein sequence ID" value="KAJ5373655.1"/>
    <property type="molecule type" value="Genomic_DNA"/>
</dbReference>
<reference evidence="2" key="1">
    <citation type="submission" date="2022-12" db="EMBL/GenBank/DDBJ databases">
        <authorList>
            <person name="Petersen C."/>
        </authorList>
    </citation>
    <scope>NUCLEOTIDE SEQUENCE</scope>
    <source>
        <strain evidence="2">IBT 3081</strain>
    </source>
</reference>
<dbReference type="OrthoDB" id="3250044at2759"/>
<comment type="caution">
    <text evidence="2">The sequence shown here is derived from an EMBL/GenBank/DDBJ whole genome shotgun (WGS) entry which is preliminary data.</text>
</comment>
<protein>
    <submittedName>
        <fullName evidence="2">Uncharacterized protein</fullName>
    </submittedName>
</protein>